<dbReference type="GO" id="GO:0005829">
    <property type="term" value="C:cytosol"/>
    <property type="evidence" value="ECO:0007669"/>
    <property type="project" value="TreeGrafter"/>
</dbReference>
<dbReference type="OrthoDB" id="5288872at2"/>
<proteinExistence type="predicted"/>
<keyword evidence="3" id="KW-1185">Reference proteome</keyword>
<dbReference type="Gene3D" id="2.60.120.10">
    <property type="entry name" value="Jelly Rolls"/>
    <property type="match status" value="2"/>
</dbReference>
<dbReference type="GO" id="GO:0004862">
    <property type="term" value="F:cAMP-dependent protein kinase inhibitor activity"/>
    <property type="evidence" value="ECO:0007669"/>
    <property type="project" value="TreeGrafter"/>
</dbReference>
<evidence type="ECO:0000313" key="3">
    <source>
        <dbReference type="Proteomes" id="UP000075320"/>
    </source>
</evidence>
<dbReference type="InterPro" id="IPR050503">
    <property type="entry name" value="cAMP-dep_PK_reg_su-like"/>
</dbReference>
<comment type="caution">
    <text evidence="2">The sequence shown here is derived from an EMBL/GenBank/DDBJ whole genome shotgun (WGS) entry which is preliminary data.</text>
</comment>
<reference evidence="2 3" key="1">
    <citation type="submission" date="2016-03" db="EMBL/GenBank/DDBJ databases">
        <authorList>
            <person name="Ploux O."/>
        </authorList>
    </citation>
    <scope>NUCLEOTIDE SEQUENCE [LARGE SCALE GENOMIC DNA]</scope>
    <source>
        <strain evidence="2 3">R0</strain>
    </source>
</reference>
<dbReference type="PROSITE" id="PS50042">
    <property type="entry name" value="CNMP_BINDING_3"/>
    <property type="match status" value="2"/>
</dbReference>
<dbReference type="GO" id="GO:0005952">
    <property type="term" value="C:cAMP-dependent protein kinase complex"/>
    <property type="evidence" value="ECO:0007669"/>
    <property type="project" value="InterPro"/>
</dbReference>
<dbReference type="InterPro" id="IPR018488">
    <property type="entry name" value="cNMP-bd_CS"/>
</dbReference>
<dbReference type="AlphaFoldDB" id="A0A150WML3"/>
<organism evidence="2 3">
    <name type="scientific">Bdellovibrio bacteriovorus</name>
    <dbReference type="NCBI Taxonomy" id="959"/>
    <lineage>
        <taxon>Bacteria</taxon>
        <taxon>Pseudomonadati</taxon>
        <taxon>Bdellovibrionota</taxon>
        <taxon>Bdellovibrionia</taxon>
        <taxon>Bdellovibrionales</taxon>
        <taxon>Pseudobdellovibrionaceae</taxon>
        <taxon>Bdellovibrio</taxon>
    </lineage>
</organism>
<feature type="domain" description="Cyclic nucleotide-binding" evidence="1">
    <location>
        <begin position="246"/>
        <end position="345"/>
    </location>
</feature>
<dbReference type="Proteomes" id="UP000075320">
    <property type="component" value="Unassembled WGS sequence"/>
</dbReference>
<dbReference type="CDD" id="cd00038">
    <property type="entry name" value="CAP_ED"/>
    <property type="match status" value="2"/>
</dbReference>
<accession>A0A150WML3</accession>
<evidence type="ECO:0000313" key="2">
    <source>
        <dbReference type="EMBL" id="KYG64953.1"/>
    </source>
</evidence>
<dbReference type="GO" id="GO:0030552">
    <property type="term" value="F:cAMP binding"/>
    <property type="evidence" value="ECO:0007669"/>
    <property type="project" value="TreeGrafter"/>
</dbReference>
<dbReference type="Pfam" id="PF00027">
    <property type="entry name" value="cNMP_binding"/>
    <property type="match status" value="2"/>
</dbReference>
<evidence type="ECO:0000259" key="1">
    <source>
        <dbReference type="PROSITE" id="PS50042"/>
    </source>
</evidence>
<dbReference type="PROSITE" id="PS00889">
    <property type="entry name" value="CNMP_BINDING_2"/>
    <property type="match status" value="1"/>
</dbReference>
<feature type="domain" description="Cyclic nucleotide-binding" evidence="1">
    <location>
        <begin position="119"/>
        <end position="213"/>
    </location>
</feature>
<dbReference type="GO" id="GO:0034236">
    <property type="term" value="F:protein kinase A catalytic subunit binding"/>
    <property type="evidence" value="ECO:0007669"/>
    <property type="project" value="TreeGrafter"/>
</dbReference>
<dbReference type="InterPro" id="IPR014710">
    <property type="entry name" value="RmlC-like_jellyroll"/>
</dbReference>
<protein>
    <recommendedName>
        <fullName evidence="1">Cyclic nucleotide-binding domain-containing protein</fullName>
    </recommendedName>
</protein>
<dbReference type="SUPFAM" id="SSF51206">
    <property type="entry name" value="cAMP-binding domain-like"/>
    <property type="match status" value="2"/>
</dbReference>
<dbReference type="PANTHER" id="PTHR11635">
    <property type="entry name" value="CAMP-DEPENDENT PROTEIN KINASE REGULATORY CHAIN"/>
    <property type="match status" value="1"/>
</dbReference>
<dbReference type="EMBL" id="LUKE01000002">
    <property type="protein sequence ID" value="KYG64953.1"/>
    <property type="molecule type" value="Genomic_DNA"/>
</dbReference>
<dbReference type="RefSeq" id="WP_061835465.1">
    <property type="nucleotide sequence ID" value="NZ_LUKE01000002.1"/>
</dbReference>
<name>A0A150WML3_BDEBC</name>
<dbReference type="InterPro" id="IPR018490">
    <property type="entry name" value="cNMP-bd_dom_sf"/>
</dbReference>
<dbReference type="InterPro" id="IPR000595">
    <property type="entry name" value="cNMP-bd_dom"/>
</dbReference>
<gene>
    <name evidence="2" type="ORF">AZI86_12215</name>
</gene>
<dbReference type="SMART" id="SM00100">
    <property type="entry name" value="cNMP"/>
    <property type="match status" value="2"/>
</dbReference>
<sequence length="370" mass="40917">MKIEKEPVTLKNFQLTPSGQNQGGQLAIDGKNFKLNSLQFSYADVLKNAGTIEGLVQFYLGQGWLVHFRELYALIEFMVNENIITNPSFKAYINRETGFDGTSQTASKTISVSATTLPFFRSLEKNVAEHLLKNSAREKVSAQTKLITAGGKDRDLFILLDGQAGIYRVMNEKQRQLVSVLNPGALFGERGFLLNQPRTADIVTTKPSEILRVPHLAEFDQLIRSDKAQSLQHRFWVLQALSSSPFFKDLPNDSLDNLIFSGKLVQTKAGQCLFAEGQAGNTCYIVIQGSLVVSQKGKNINVMNQGACFGEISLLASGGKRTATITVQQDAILLEINQAGFYRVLAQNLILAKEIEALAAQRLQKDRDRA</sequence>
<dbReference type="PANTHER" id="PTHR11635:SF152">
    <property type="entry name" value="CAMP-DEPENDENT PROTEIN KINASE TYPE I REGULATORY SUBUNIT-RELATED"/>
    <property type="match status" value="1"/>
</dbReference>